<dbReference type="PANTHER" id="PTHR23403">
    <property type="entry name" value="TREHALASE"/>
    <property type="match status" value="1"/>
</dbReference>
<dbReference type="GO" id="GO:0005993">
    <property type="term" value="P:trehalose catabolic process"/>
    <property type="evidence" value="ECO:0007669"/>
    <property type="project" value="TreeGrafter"/>
</dbReference>
<protein>
    <recommendedName>
        <fullName evidence="2">Trehalase</fullName>
        <ecNumber evidence="2">3.2.1.28</ecNumber>
    </recommendedName>
    <alternativeName>
        <fullName evidence="2">Alpha-trehalose glucohydrolase</fullName>
    </alternativeName>
</protein>
<organism evidence="3 4">
    <name type="scientific">Cyanidiococcus yangmingshanensis</name>
    <dbReference type="NCBI Taxonomy" id="2690220"/>
    <lineage>
        <taxon>Eukaryota</taxon>
        <taxon>Rhodophyta</taxon>
        <taxon>Bangiophyceae</taxon>
        <taxon>Cyanidiales</taxon>
        <taxon>Cyanidiaceae</taxon>
        <taxon>Cyanidiococcus</taxon>
    </lineage>
</organism>
<reference evidence="3 4" key="1">
    <citation type="journal article" date="2020" name="J. Phycol.">
        <title>Comparative genome analysis reveals Cyanidiococcus gen. nov., a new extremophilic red algal genus sister to Cyanidioschyzon (Cyanidioschyzonaceae, Rhodophyta).</title>
        <authorList>
            <person name="Liu S.-L."/>
            <person name="Chiang Y.-R."/>
            <person name="Yoon H.S."/>
            <person name="Fu H.-Y."/>
        </authorList>
    </citation>
    <scope>NUCLEOTIDE SEQUENCE [LARGE SCALE GENOMIC DNA]</scope>
    <source>
        <strain evidence="3 4">THAL066</strain>
    </source>
</reference>
<dbReference type="InterPro" id="IPR012341">
    <property type="entry name" value="6hp_glycosidase-like_sf"/>
</dbReference>
<dbReference type="SUPFAM" id="SSF48208">
    <property type="entry name" value="Six-hairpin glycosidases"/>
    <property type="match status" value="1"/>
</dbReference>
<evidence type="ECO:0000256" key="1">
    <source>
        <dbReference type="ARBA" id="ARBA00005615"/>
    </source>
</evidence>
<dbReference type="EMBL" id="VWRR01000009">
    <property type="protein sequence ID" value="KAF6002795.1"/>
    <property type="molecule type" value="Genomic_DNA"/>
</dbReference>
<comment type="similarity">
    <text evidence="1 2">Belongs to the glycosyl hydrolase 37 family.</text>
</comment>
<keyword evidence="4" id="KW-1185">Reference proteome</keyword>
<dbReference type="Gene3D" id="1.50.10.10">
    <property type="match status" value="1"/>
</dbReference>
<keyword evidence="2" id="KW-0378">Hydrolase</keyword>
<dbReference type="GO" id="GO:0004555">
    <property type="term" value="F:alpha,alpha-trehalase activity"/>
    <property type="evidence" value="ECO:0007669"/>
    <property type="project" value="UniProtKB-EC"/>
</dbReference>
<name>A0A7J7II72_9RHOD</name>
<evidence type="ECO:0000313" key="4">
    <source>
        <dbReference type="Proteomes" id="UP000530660"/>
    </source>
</evidence>
<dbReference type="InterPro" id="IPR008928">
    <property type="entry name" value="6-hairpin_glycosidase_sf"/>
</dbReference>
<gene>
    <name evidence="3" type="ORF">F1559_003666</name>
</gene>
<dbReference type="Pfam" id="PF01204">
    <property type="entry name" value="Trehalase"/>
    <property type="match status" value="1"/>
</dbReference>
<dbReference type="PRINTS" id="PR00744">
    <property type="entry name" value="GLHYDRLASE37"/>
</dbReference>
<dbReference type="EC" id="3.2.1.28" evidence="2"/>
<proteinExistence type="inferred from homology"/>
<dbReference type="AlphaFoldDB" id="A0A7J7II72"/>
<dbReference type="OrthoDB" id="3542292at2759"/>
<accession>A0A7J7II72</accession>
<evidence type="ECO:0000313" key="3">
    <source>
        <dbReference type="EMBL" id="KAF6002795.1"/>
    </source>
</evidence>
<evidence type="ECO:0000256" key="2">
    <source>
        <dbReference type="RuleBase" id="RU361180"/>
    </source>
</evidence>
<dbReference type="InterPro" id="IPR001661">
    <property type="entry name" value="Glyco_hydro_37"/>
</dbReference>
<dbReference type="PANTHER" id="PTHR23403:SF1">
    <property type="entry name" value="TREHALASE"/>
    <property type="match status" value="1"/>
</dbReference>
<keyword evidence="2" id="KW-0326">Glycosidase</keyword>
<dbReference type="Proteomes" id="UP000530660">
    <property type="component" value="Unassembled WGS sequence"/>
</dbReference>
<comment type="caution">
    <text evidence="3">The sequence shown here is derived from an EMBL/GenBank/DDBJ whole genome shotgun (WGS) entry which is preliminary data.</text>
</comment>
<comment type="catalytic activity">
    <reaction evidence="2">
        <text>alpha,alpha-trehalose + H2O = alpha-D-glucose + beta-D-glucose</text>
        <dbReference type="Rhea" id="RHEA:32675"/>
        <dbReference type="ChEBI" id="CHEBI:15377"/>
        <dbReference type="ChEBI" id="CHEBI:15903"/>
        <dbReference type="ChEBI" id="CHEBI:16551"/>
        <dbReference type="ChEBI" id="CHEBI:17925"/>
        <dbReference type="EC" id="3.2.1.28"/>
    </reaction>
</comment>
<sequence length="583" mass="66344">MSISLVHTGKDMAFRLGSLASVFPSATVYCAANCADTQAGCDKSLLAVVQRLRIFDDSKHFVDLPLLPGRRPERILEYWDAEFGRRVLEEETGDRGAGSTGIPAADSEESVATPTFRLARVQGTATDFEEVRRFLLEHFDFAPGGDLLPWVPADTPELEPGGGSLRERQHPQTFLSELRQWVATHNIDLETWIVDMVSRWRSLGRQTSPFVYREPERFSLLPLRYPFLVAGGRFRECYYWDTYFIVRGLLVCGMWETARGCVENFLDLVEQFGFVPNGARIYYLNRTQPPFLSDMVRCVAEQAPPDWDVIAYLERALPLLEREYNFLMEQRSVQMRSGGILNRYHAPTADGPRPESFYEDSQLATACFVDVIGDPRRNELFIALTAAAESGWDFSSRWLRDRRNLCSIRTHFIVPVCLNSFLLRLERNLAYLYAWCHQGSRPPSMSGLGTSAASAADETFRHDEVAQHFWASAQRRVDTMQQYLYVAKRGHWVDYDLEAGSSTLHTVSDQNQTVSASNFFPIWGGLLEHLEATEAASIARVVLKSFGEQRFAMCWWRRCDARCRLWSTVGFSQRLAPRATAAL</sequence>